<reference evidence="11 12" key="1">
    <citation type="submission" date="2024-04" db="EMBL/GenBank/DDBJ databases">
        <title>Phyllosticta paracitricarpa is synonymous to the EU quarantine fungus P. citricarpa based on phylogenomic analyses.</title>
        <authorList>
            <consortium name="Lawrence Berkeley National Laboratory"/>
            <person name="Van ingen-buijs V.A."/>
            <person name="Van westerhoven A.C."/>
            <person name="Haridas S."/>
            <person name="Skiadas P."/>
            <person name="Martin F."/>
            <person name="Groenewald J.Z."/>
            <person name="Crous P.W."/>
            <person name="Seidl M.F."/>
        </authorList>
    </citation>
    <scope>NUCLEOTIDE SEQUENCE [LARGE SCALE GENOMIC DNA]</scope>
    <source>
        <strain evidence="11 12">CPC 17464</strain>
    </source>
</reference>
<evidence type="ECO:0000256" key="5">
    <source>
        <dbReference type="ARBA" id="ARBA00023163"/>
    </source>
</evidence>
<evidence type="ECO:0000259" key="10">
    <source>
        <dbReference type="Pfam" id="PF05236"/>
    </source>
</evidence>
<feature type="compositionally biased region" description="Pro residues" evidence="9">
    <location>
        <begin position="1"/>
        <end position="10"/>
    </location>
</feature>
<feature type="compositionally biased region" description="Basic and acidic residues" evidence="9">
    <location>
        <begin position="110"/>
        <end position="124"/>
    </location>
</feature>
<feature type="compositionally biased region" description="Basic and acidic residues" evidence="9">
    <location>
        <begin position="427"/>
        <end position="440"/>
    </location>
</feature>
<evidence type="ECO:0000256" key="1">
    <source>
        <dbReference type="ARBA" id="ARBA00004123"/>
    </source>
</evidence>
<evidence type="ECO:0000256" key="8">
    <source>
        <dbReference type="ARBA" id="ARBA00031747"/>
    </source>
</evidence>
<comment type="similarity">
    <text evidence="2">Belongs to the TAF4 family.</text>
</comment>
<evidence type="ECO:0000256" key="4">
    <source>
        <dbReference type="ARBA" id="ARBA00023015"/>
    </source>
</evidence>
<feature type="compositionally biased region" description="Pro residues" evidence="9">
    <location>
        <begin position="96"/>
        <end position="109"/>
    </location>
</feature>
<feature type="compositionally biased region" description="Low complexity" evidence="9">
    <location>
        <begin position="357"/>
        <end position="368"/>
    </location>
</feature>
<keyword evidence="6" id="KW-0539">Nucleus</keyword>
<evidence type="ECO:0000256" key="9">
    <source>
        <dbReference type="SAM" id="MobiDB-lite"/>
    </source>
</evidence>
<feature type="compositionally biased region" description="Basic and acidic residues" evidence="9">
    <location>
        <begin position="550"/>
        <end position="566"/>
    </location>
</feature>
<dbReference type="RefSeq" id="XP_066653942.1">
    <property type="nucleotide sequence ID" value="XM_066800836.1"/>
</dbReference>
<sequence>MAHQYPPLPPQQQQQRPYSPYPPTANSPVQMQSPGGIGIPPAAKRTKLSPNPGSPYPYSHNSPYASVPGTPIQAHTPMPTFNQPEYPPQSHDTAPRGPPPPGSMGPPQRPVEKTEKQEKEKATDLNDLSDSIASAGIDLREEENYLAQTWQNQHHQAQSQSFSAQFTPSPSTLSPSNSFNALGGSFGGHPAFRGAGPVSQPPVPQKTVEDELHEKHKAAARALAENSQQELNDPFLKANSIRNRMGKITYAAGIKFNVDGLYDRIEKKSKEIQGVHGTSAIGPDGTGIVRAEADALLDTNAPLVDILTLLSLATKDRLRTVLEDSFALARSRQLSSDGVVPPEYADIATGTGPERPATAVSASATNTAWDQPDSAVSPMTMPKKRALDSDTPKNELSRLPTPPTDTPPTPQPTISFSSEVAPSLRKLLTEERKLEKERLARRSKRSSTKDGSSGTPGTPADPNKPNPSDIYNQPKMTKKERERIAKAGQTEEVLHRAANTTANMAIGGMKKYSWLSGGSGSGASTPRLNTNLGGTGSASAGAGGQQDRNLVARDRKWGDWREDGPKGKSIQMRDFIAAMELDGNEKKTLARALVRLKPDN</sequence>
<dbReference type="Proteomes" id="UP001360953">
    <property type="component" value="Unassembled WGS sequence"/>
</dbReference>
<feature type="region of interest" description="Disordered" evidence="9">
    <location>
        <begin position="1"/>
        <end position="136"/>
    </location>
</feature>
<accession>A0ABR1LN98</accession>
<evidence type="ECO:0000256" key="7">
    <source>
        <dbReference type="ARBA" id="ARBA00025346"/>
    </source>
</evidence>
<evidence type="ECO:0000256" key="3">
    <source>
        <dbReference type="ARBA" id="ARBA00017306"/>
    </source>
</evidence>
<feature type="compositionally biased region" description="Basic and acidic residues" evidence="9">
    <location>
        <begin position="385"/>
        <end position="396"/>
    </location>
</feature>
<proteinExistence type="inferred from homology"/>
<name>A0ABR1LN98_9PEZI</name>
<feature type="region of interest" description="Disordered" evidence="9">
    <location>
        <begin position="338"/>
        <end position="493"/>
    </location>
</feature>
<organism evidence="11 12">
    <name type="scientific">Phyllosticta citribraziliensis</name>
    <dbReference type="NCBI Taxonomy" id="989973"/>
    <lineage>
        <taxon>Eukaryota</taxon>
        <taxon>Fungi</taxon>
        <taxon>Dikarya</taxon>
        <taxon>Ascomycota</taxon>
        <taxon>Pezizomycotina</taxon>
        <taxon>Dothideomycetes</taxon>
        <taxon>Dothideomycetes incertae sedis</taxon>
        <taxon>Botryosphaeriales</taxon>
        <taxon>Phyllostictaceae</taxon>
        <taxon>Phyllosticta</taxon>
    </lineage>
</organism>
<keyword evidence="5" id="KW-0804">Transcription</keyword>
<keyword evidence="12" id="KW-1185">Reference proteome</keyword>
<dbReference type="Pfam" id="PF05236">
    <property type="entry name" value="TAF4"/>
    <property type="match status" value="1"/>
</dbReference>
<feature type="region of interest" description="Disordered" evidence="9">
    <location>
        <begin position="517"/>
        <end position="566"/>
    </location>
</feature>
<evidence type="ECO:0000313" key="11">
    <source>
        <dbReference type="EMBL" id="KAK7535217.1"/>
    </source>
</evidence>
<feature type="domain" description="Transcription initiation factor TFIID component TAF4 C-terminal" evidence="10">
    <location>
        <begin position="305"/>
        <end position="587"/>
    </location>
</feature>
<evidence type="ECO:0000256" key="2">
    <source>
        <dbReference type="ARBA" id="ARBA00006178"/>
    </source>
</evidence>
<feature type="compositionally biased region" description="Gly residues" evidence="9">
    <location>
        <begin position="533"/>
        <end position="544"/>
    </location>
</feature>
<comment type="function">
    <text evidence="7">Functions as a component of the DNA-binding general transcription factor complex TFIID. Binding of TFIID to a promoter (with or without TATA element) is the initial step in pre-initiation complex (PIC) formation. TFIID plays a key role in the regulation of gene expression by RNA polymerase II through different activities such as transcription activator interaction, core promoter recognition and selectivity, TFIIA and TFIIB interaction, chromatin modification (histone acetylation by TAF1), facilitation of DNA opening and initiation of transcription.</text>
</comment>
<evidence type="ECO:0000313" key="12">
    <source>
        <dbReference type="Proteomes" id="UP001360953"/>
    </source>
</evidence>
<comment type="subcellular location">
    <subcellularLocation>
        <location evidence="1">Nucleus</location>
    </subcellularLocation>
</comment>
<dbReference type="EMBL" id="JBBPEH010000008">
    <property type="protein sequence ID" value="KAK7535217.1"/>
    <property type="molecule type" value="Genomic_DNA"/>
</dbReference>
<dbReference type="GeneID" id="92033742"/>
<evidence type="ECO:0000256" key="6">
    <source>
        <dbReference type="ARBA" id="ARBA00023242"/>
    </source>
</evidence>
<dbReference type="InterPro" id="IPR007900">
    <property type="entry name" value="TAF4_C"/>
</dbReference>
<feature type="compositionally biased region" description="Low complexity" evidence="9">
    <location>
        <begin position="153"/>
        <end position="174"/>
    </location>
</feature>
<protein>
    <recommendedName>
        <fullName evidence="3">Transcription initiation factor TFIID subunit 4</fullName>
    </recommendedName>
    <alternativeName>
        <fullName evidence="8">TBP-associated factor 4</fullName>
    </alternativeName>
</protein>
<keyword evidence="4" id="KW-0805">Transcription regulation</keyword>
<feature type="compositionally biased region" description="Pro residues" evidence="9">
    <location>
        <begin position="400"/>
        <end position="411"/>
    </location>
</feature>
<gene>
    <name evidence="11" type="ORF">J3D65DRAFT_630483</name>
</gene>
<feature type="region of interest" description="Disordered" evidence="9">
    <location>
        <begin position="150"/>
        <end position="174"/>
    </location>
</feature>
<comment type="caution">
    <text evidence="11">The sequence shown here is derived from an EMBL/GenBank/DDBJ whole genome shotgun (WGS) entry which is preliminary data.</text>
</comment>